<evidence type="ECO:0000256" key="6">
    <source>
        <dbReference type="SAM" id="MobiDB-lite"/>
    </source>
</evidence>
<dbReference type="PANTHER" id="PTHR15741:SF27">
    <property type="entry name" value="TRANSCRIPTION FACTOR AP-4"/>
    <property type="match status" value="1"/>
</dbReference>
<dbReference type="AlphaFoldDB" id="S8DU03"/>
<dbReference type="PANTHER" id="PTHR15741">
    <property type="entry name" value="BASIC HELIX-LOOP-HELIX ZIP TRANSCRIPTION FACTOR"/>
    <property type="match status" value="1"/>
</dbReference>
<dbReference type="SUPFAM" id="SSF47459">
    <property type="entry name" value="HLH, helix-loop-helix DNA-binding domain"/>
    <property type="match status" value="1"/>
</dbReference>
<feature type="region of interest" description="Disordered" evidence="6">
    <location>
        <begin position="268"/>
        <end position="296"/>
    </location>
</feature>
<dbReference type="InterPro" id="IPR052207">
    <property type="entry name" value="Max-like/E-box_TFs"/>
</dbReference>
<sequence length="385" mass="40854">MSLLSSSEALSFNAFLASVDAHDGEISPDLVEQISIAKGKHALAKATKDLMSLGNRAHPPTKSRAGSSRGSGVSAGPAAGPSHWPSFSPDSNGGDARSPRSFDEQSRTTTMTHDHGAYSIHAHSQSPSIHSLTSGSSPYSLPPLNDGLPPAEFFDAPHRHPLISSPSASAAQDRTPGGSSKRSVPDDAESSRAKRAKQAAPREKQRRQSSASTSSTSKAVVKPALLTPAEKRANHIQSEQKRRANIRRGYDALCAAVPALREAIAQEEANGGADAESSVKGRKRRKKAEDAVLDGRAGPKSENVVLQKTIDHIRWLLGDRDALLSRLQRARQVLGEGHPALVLRPEYRDVSGVPLWDREWTGGTGIDDGADDEDGDDFGGSEGEG</sequence>
<dbReference type="eggNOG" id="ENOG502S7SS">
    <property type="taxonomic scope" value="Eukaryota"/>
</dbReference>
<feature type="compositionally biased region" description="Polar residues" evidence="6">
    <location>
        <begin position="122"/>
        <end position="139"/>
    </location>
</feature>
<evidence type="ECO:0000313" key="8">
    <source>
        <dbReference type="EMBL" id="EPS96102.1"/>
    </source>
</evidence>
<evidence type="ECO:0000256" key="3">
    <source>
        <dbReference type="ARBA" id="ARBA00023125"/>
    </source>
</evidence>
<feature type="compositionally biased region" description="Low complexity" evidence="6">
    <location>
        <begin position="63"/>
        <end position="82"/>
    </location>
</feature>
<feature type="domain" description="BHLH" evidence="7">
    <location>
        <begin position="230"/>
        <end position="316"/>
    </location>
</feature>
<feature type="region of interest" description="Disordered" evidence="6">
    <location>
        <begin position="358"/>
        <end position="385"/>
    </location>
</feature>
<feature type="region of interest" description="Disordered" evidence="6">
    <location>
        <begin position="52"/>
        <end position="243"/>
    </location>
</feature>
<evidence type="ECO:0000313" key="9">
    <source>
        <dbReference type="Proteomes" id="UP000015241"/>
    </source>
</evidence>
<dbReference type="HOGENOM" id="CLU_051713_0_0_1"/>
<dbReference type="Pfam" id="PF00010">
    <property type="entry name" value="HLH"/>
    <property type="match status" value="1"/>
</dbReference>
<proteinExistence type="predicted"/>
<keyword evidence="4" id="KW-0804">Transcription</keyword>
<dbReference type="PROSITE" id="PS50888">
    <property type="entry name" value="BHLH"/>
    <property type="match status" value="1"/>
</dbReference>
<keyword evidence="9" id="KW-1185">Reference proteome</keyword>
<dbReference type="GO" id="GO:0000981">
    <property type="term" value="F:DNA-binding transcription factor activity, RNA polymerase II-specific"/>
    <property type="evidence" value="ECO:0007669"/>
    <property type="project" value="TreeGrafter"/>
</dbReference>
<evidence type="ECO:0000259" key="7">
    <source>
        <dbReference type="PROSITE" id="PS50888"/>
    </source>
</evidence>
<comment type="subcellular location">
    <subcellularLocation>
        <location evidence="1">Nucleus</location>
    </subcellularLocation>
</comment>
<keyword evidence="3" id="KW-0238">DNA-binding</keyword>
<keyword evidence="2" id="KW-0805">Transcription regulation</keyword>
<dbReference type="InterPro" id="IPR011598">
    <property type="entry name" value="bHLH_dom"/>
</dbReference>
<feature type="compositionally biased region" description="Acidic residues" evidence="6">
    <location>
        <begin position="368"/>
        <end position="385"/>
    </location>
</feature>
<dbReference type="OrthoDB" id="5778525at2759"/>
<feature type="compositionally biased region" description="Basic and acidic residues" evidence="6">
    <location>
        <begin position="97"/>
        <end position="116"/>
    </location>
</feature>
<accession>S8DU03</accession>
<evidence type="ECO:0000256" key="2">
    <source>
        <dbReference type="ARBA" id="ARBA00023015"/>
    </source>
</evidence>
<name>S8DU03_FOMSC</name>
<feature type="compositionally biased region" description="Polar residues" evidence="6">
    <location>
        <begin position="164"/>
        <end position="182"/>
    </location>
</feature>
<dbReference type="EMBL" id="KE504194">
    <property type="protein sequence ID" value="EPS96102.1"/>
    <property type="molecule type" value="Genomic_DNA"/>
</dbReference>
<dbReference type="Proteomes" id="UP000015241">
    <property type="component" value="Unassembled WGS sequence"/>
</dbReference>
<dbReference type="Gene3D" id="4.10.280.10">
    <property type="entry name" value="Helix-loop-helix DNA-binding domain"/>
    <property type="match status" value="1"/>
</dbReference>
<organism evidence="8 9">
    <name type="scientific">Fomitopsis schrenkii</name>
    <name type="common">Brown rot fungus</name>
    <dbReference type="NCBI Taxonomy" id="2126942"/>
    <lineage>
        <taxon>Eukaryota</taxon>
        <taxon>Fungi</taxon>
        <taxon>Dikarya</taxon>
        <taxon>Basidiomycota</taxon>
        <taxon>Agaricomycotina</taxon>
        <taxon>Agaricomycetes</taxon>
        <taxon>Polyporales</taxon>
        <taxon>Fomitopsis</taxon>
    </lineage>
</organism>
<evidence type="ECO:0000256" key="4">
    <source>
        <dbReference type="ARBA" id="ARBA00023163"/>
    </source>
</evidence>
<evidence type="ECO:0000256" key="5">
    <source>
        <dbReference type="ARBA" id="ARBA00023242"/>
    </source>
</evidence>
<dbReference type="InterPro" id="IPR036638">
    <property type="entry name" value="HLH_DNA-bd_sf"/>
</dbReference>
<dbReference type="GO" id="GO:0005634">
    <property type="term" value="C:nucleus"/>
    <property type="evidence" value="ECO:0007669"/>
    <property type="project" value="UniProtKB-SubCell"/>
</dbReference>
<keyword evidence="5" id="KW-0539">Nucleus</keyword>
<feature type="compositionally biased region" description="Basic and acidic residues" evidence="6">
    <location>
        <begin position="183"/>
        <end position="192"/>
    </location>
</feature>
<feature type="compositionally biased region" description="Basic and acidic residues" evidence="6">
    <location>
        <begin position="229"/>
        <end position="242"/>
    </location>
</feature>
<dbReference type="GO" id="GO:0046983">
    <property type="term" value="F:protein dimerization activity"/>
    <property type="evidence" value="ECO:0007669"/>
    <property type="project" value="InterPro"/>
</dbReference>
<dbReference type="GO" id="GO:0000978">
    <property type="term" value="F:RNA polymerase II cis-regulatory region sequence-specific DNA binding"/>
    <property type="evidence" value="ECO:0007669"/>
    <property type="project" value="TreeGrafter"/>
</dbReference>
<dbReference type="InParanoid" id="S8DU03"/>
<evidence type="ECO:0000256" key="1">
    <source>
        <dbReference type="ARBA" id="ARBA00004123"/>
    </source>
</evidence>
<protein>
    <recommendedName>
        <fullName evidence="7">BHLH domain-containing protein</fullName>
    </recommendedName>
</protein>
<gene>
    <name evidence="8" type="ORF">FOMPIDRAFT_1032563</name>
</gene>
<feature type="compositionally biased region" description="Low complexity" evidence="6">
    <location>
        <begin position="208"/>
        <end position="221"/>
    </location>
</feature>
<dbReference type="STRING" id="743788.S8DU03"/>
<reference evidence="8 9" key="1">
    <citation type="journal article" date="2012" name="Science">
        <title>The Paleozoic origin of enzymatic lignin decomposition reconstructed from 31 fungal genomes.</title>
        <authorList>
            <person name="Floudas D."/>
            <person name="Binder M."/>
            <person name="Riley R."/>
            <person name="Barry K."/>
            <person name="Blanchette R.A."/>
            <person name="Henrissat B."/>
            <person name="Martinez A.T."/>
            <person name="Otillar R."/>
            <person name="Spatafora J.W."/>
            <person name="Yadav J.S."/>
            <person name="Aerts A."/>
            <person name="Benoit I."/>
            <person name="Boyd A."/>
            <person name="Carlson A."/>
            <person name="Copeland A."/>
            <person name="Coutinho P.M."/>
            <person name="de Vries R.P."/>
            <person name="Ferreira P."/>
            <person name="Findley K."/>
            <person name="Foster B."/>
            <person name="Gaskell J."/>
            <person name="Glotzer D."/>
            <person name="Gorecki P."/>
            <person name="Heitman J."/>
            <person name="Hesse C."/>
            <person name="Hori C."/>
            <person name="Igarashi K."/>
            <person name="Jurgens J.A."/>
            <person name="Kallen N."/>
            <person name="Kersten P."/>
            <person name="Kohler A."/>
            <person name="Kuees U."/>
            <person name="Kumar T.K.A."/>
            <person name="Kuo A."/>
            <person name="LaButti K."/>
            <person name="Larrondo L.F."/>
            <person name="Lindquist E."/>
            <person name="Ling A."/>
            <person name="Lombard V."/>
            <person name="Lucas S."/>
            <person name="Lundell T."/>
            <person name="Martin R."/>
            <person name="McLaughlin D.J."/>
            <person name="Morgenstern I."/>
            <person name="Morin E."/>
            <person name="Murat C."/>
            <person name="Nagy L.G."/>
            <person name="Nolan M."/>
            <person name="Ohm R.A."/>
            <person name="Patyshakuliyeva A."/>
            <person name="Rokas A."/>
            <person name="Ruiz-Duenas F.J."/>
            <person name="Sabat G."/>
            <person name="Salamov A."/>
            <person name="Samejima M."/>
            <person name="Schmutz J."/>
            <person name="Slot J.C."/>
            <person name="St John F."/>
            <person name="Stenlid J."/>
            <person name="Sun H."/>
            <person name="Sun S."/>
            <person name="Syed K."/>
            <person name="Tsang A."/>
            <person name="Wiebenga A."/>
            <person name="Young D."/>
            <person name="Pisabarro A."/>
            <person name="Eastwood D.C."/>
            <person name="Martin F."/>
            <person name="Cullen D."/>
            <person name="Grigoriev I.V."/>
            <person name="Hibbett D.S."/>
        </authorList>
    </citation>
    <scope>NUCLEOTIDE SEQUENCE</scope>
    <source>
        <strain evidence="9">FP-58527</strain>
    </source>
</reference>